<dbReference type="RefSeq" id="WP_228461643.1">
    <property type="nucleotide sequence ID" value="NZ_BJOV01000005.1"/>
</dbReference>
<dbReference type="Pfam" id="PF17668">
    <property type="entry name" value="Acetyltransf_17"/>
    <property type="match status" value="1"/>
</dbReference>
<evidence type="ECO:0000313" key="7">
    <source>
        <dbReference type="EMBL" id="GEE03503.1"/>
    </source>
</evidence>
<sequence>MTASDSRPTPRIETLTTDDQVREAFAVFGRAMIGIDFGGLDAATITEPGRYLGAFDGDTIIGGADSYETTLTVPGGTRVPHASVTHIGVLPSHRRRGVLTALIRRQLDDASARGEIVATLRASEALIYGRYGYGVAGHTRSLTIDRSRTDLLAGPDDLGAVRLADDIDVSTLASIHDRQATPGSTTRSPGWWTNARRRAAGEPLRYVIVHSTDGVDDGYAVYRAVDPATWWTSRNRTIQITDFVALTDDAHRGLWRHLFDLDLVDTITVATAAVDDPLPLLVADRRSVTLGPVTDEIWLRLIDVEAALRARSYRAGEPVTIRVIDSLRPSNHGSYRLSADGVERSADTAEVTVDVADLAAVYLGDTRWRQLCAAGRLHGSTPPDPRAVERLDILFATDRAPHSGTTF</sequence>
<dbReference type="Gene3D" id="3.40.630.30">
    <property type="match status" value="2"/>
</dbReference>
<evidence type="ECO:0000256" key="2">
    <source>
        <dbReference type="ARBA" id="ARBA00022488"/>
    </source>
</evidence>
<dbReference type="Proteomes" id="UP000444960">
    <property type="component" value="Unassembled WGS sequence"/>
</dbReference>
<comment type="subunit">
    <text evidence="5">Homohexamer; trimer of dimers.</text>
</comment>
<comment type="similarity">
    <text evidence="1 5">Belongs to the acetyltransferase Eis family.</text>
</comment>
<dbReference type="CDD" id="cd04301">
    <property type="entry name" value="NAT_SF"/>
    <property type="match status" value="1"/>
</dbReference>
<dbReference type="InterPro" id="IPR025559">
    <property type="entry name" value="Eis_dom"/>
</dbReference>
<dbReference type="GO" id="GO:0030649">
    <property type="term" value="P:aminoglycoside antibiotic catabolic process"/>
    <property type="evidence" value="ECO:0007669"/>
    <property type="project" value="TreeGrafter"/>
</dbReference>
<keyword evidence="2" id="KW-1036">Host cytoplasmic vesicle</keyword>
<dbReference type="InterPro" id="IPR051554">
    <property type="entry name" value="Acetyltransferase_Eis"/>
</dbReference>
<keyword evidence="4 5" id="KW-0012">Acyltransferase</keyword>
<comment type="caution">
    <text evidence="7">The sequence shown here is derived from an EMBL/GenBank/DDBJ whole genome shotgun (WGS) entry which is preliminary data.</text>
</comment>
<dbReference type="InterPro" id="IPR022902">
    <property type="entry name" value="NAcTrfase_Eis"/>
</dbReference>
<dbReference type="Gene3D" id="3.30.1050.10">
    <property type="entry name" value="SCP2 sterol-binding domain"/>
    <property type="match status" value="1"/>
</dbReference>
<dbReference type="SUPFAM" id="SSF55729">
    <property type="entry name" value="Acyl-CoA N-acyltransferases (Nat)"/>
    <property type="match status" value="1"/>
</dbReference>
<dbReference type="InterPro" id="IPR041380">
    <property type="entry name" value="Acetyltransf_17"/>
</dbReference>
<feature type="domain" description="N-acetyltransferase" evidence="6">
    <location>
        <begin position="10"/>
        <end position="168"/>
    </location>
</feature>
<protein>
    <submittedName>
        <fullName evidence="7">UPF0256 protein</fullName>
    </submittedName>
</protein>
<dbReference type="Pfam" id="PF13530">
    <property type="entry name" value="SCP2_2"/>
    <property type="match status" value="1"/>
</dbReference>
<accession>A0A7I9VEG3</accession>
<evidence type="ECO:0000256" key="4">
    <source>
        <dbReference type="ARBA" id="ARBA00023315"/>
    </source>
</evidence>
<evidence type="ECO:0000259" key="6">
    <source>
        <dbReference type="PROSITE" id="PS51186"/>
    </source>
</evidence>
<dbReference type="InterPro" id="IPR016181">
    <property type="entry name" value="Acyl_CoA_acyltransferase"/>
</dbReference>
<dbReference type="PROSITE" id="PS51186">
    <property type="entry name" value="GNAT"/>
    <property type="match status" value="1"/>
</dbReference>
<gene>
    <name evidence="7" type="ORF">nbrc107696_39490</name>
</gene>
<evidence type="ECO:0000256" key="1">
    <source>
        <dbReference type="ARBA" id="ARBA00009213"/>
    </source>
</evidence>
<proteinExistence type="inferred from homology"/>
<keyword evidence="3 5" id="KW-0808">Transferase</keyword>
<dbReference type="GO" id="GO:0034069">
    <property type="term" value="F:aminoglycoside N-acetyltransferase activity"/>
    <property type="evidence" value="ECO:0007669"/>
    <property type="project" value="TreeGrafter"/>
</dbReference>
<evidence type="ECO:0000256" key="3">
    <source>
        <dbReference type="ARBA" id="ARBA00022679"/>
    </source>
</evidence>
<dbReference type="AlphaFoldDB" id="A0A7I9VEG3"/>
<dbReference type="InterPro" id="IPR036527">
    <property type="entry name" value="SCP2_sterol-bd_dom_sf"/>
</dbReference>
<dbReference type="InterPro" id="IPR000182">
    <property type="entry name" value="GNAT_dom"/>
</dbReference>
<feature type="binding site" evidence="5">
    <location>
        <begin position="123"/>
        <end position="124"/>
    </location>
    <ligand>
        <name>acetyl-CoA</name>
        <dbReference type="ChEBI" id="CHEBI:57288"/>
    </ligand>
</feature>
<feature type="active site" description="Proton acceptor; via carboxylate" evidence="5">
    <location>
        <position position="407"/>
    </location>
</feature>
<feature type="binding site" evidence="5">
    <location>
        <begin position="95"/>
        <end position="100"/>
    </location>
    <ligand>
        <name>acetyl-CoA</name>
        <dbReference type="ChEBI" id="CHEBI:57288"/>
    </ligand>
</feature>
<dbReference type="SUPFAM" id="SSF55718">
    <property type="entry name" value="SCP-like"/>
    <property type="match status" value="1"/>
</dbReference>
<dbReference type="NCBIfam" id="NF002367">
    <property type="entry name" value="PRK01346.1-4"/>
    <property type="match status" value="1"/>
</dbReference>
<dbReference type="Pfam" id="PF13527">
    <property type="entry name" value="Acetyltransf_9"/>
    <property type="match status" value="1"/>
</dbReference>
<reference evidence="8" key="1">
    <citation type="submission" date="2019-06" db="EMBL/GenBank/DDBJ databases">
        <title>Gordonia isolated from sludge of a wastewater treatment plant.</title>
        <authorList>
            <person name="Tamura T."/>
            <person name="Aoyama K."/>
            <person name="Kang Y."/>
            <person name="Saito S."/>
            <person name="Akiyama N."/>
            <person name="Yazawa K."/>
            <person name="Gonoi T."/>
            <person name="Mikami Y."/>
        </authorList>
    </citation>
    <scope>NUCLEOTIDE SEQUENCE [LARGE SCALE GENOMIC DNA]</scope>
    <source>
        <strain evidence="8">NBRC 107696</strain>
    </source>
</reference>
<feature type="binding site" evidence="5">
    <location>
        <begin position="87"/>
        <end position="89"/>
    </location>
    <ligand>
        <name>acetyl-CoA</name>
        <dbReference type="ChEBI" id="CHEBI:57288"/>
    </ligand>
</feature>
<organism evidence="7 8">
    <name type="scientific">Gordonia spumicola</name>
    <dbReference type="NCBI Taxonomy" id="589161"/>
    <lineage>
        <taxon>Bacteria</taxon>
        <taxon>Bacillati</taxon>
        <taxon>Actinomycetota</taxon>
        <taxon>Actinomycetes</taxon>
        <taxon>Mycobacteriales</taxon>
        <taxon>Gordoniaceae</taxon>
        <taxon>Gordonia</taxon>
    </lineage>
</organism>
<dbReference type="PANTHER" id="PTHR37817:SF1">
    <property type="entry name" value="N-ACETYLTRANSFERASE EIS"/>
    <property type="match status" value="1"/>
</dbReference>
<evidence type="ECO:0000313" key="8">
    <source>
        <dbReference type="Proteomes" id="UP000444960"/>
    </source>
</evidence>
<keyword evidence="8" id="KW-1185">Reference proteome</keyword>
<name>A0A7I9VEG3_9ACTN</name>
<feature type="active site" description="Proton donor" evidence="5">
    <location>
        <position position="128"/>
    </location>
</feature>
<dbReference type="EMBL" id="BJOV01000005">
    <property type="protein sequence ID" value="GEE03503.1"/>
    <property type="molecule type" value="Genomic_DNA"/>
</dbReference>
<evidence type="ECO:0000256" key="5">
    <source>
        <dbReference type="HAMAP-Rule" id="MF_01812"/>
    </source>
</evidence>
<dbReference type="PANTHER" id="PTHR37817">
    <property type="entry name" value="N-ACETYLTRANSFERASE EIS"/>
    <property type="match status" value="1"/>
</dbReference>
<dbReference type="HAMAP" id="MF_01812">
    <property type="entry name" value="Eis"/>
    <property type="match status" value="1"/>
</dbReference>